<sequence>MPKFIPDDVWYSILQDPSYFDGNAEYWERAVGRRPQTRNIAASPGSCERIHEVIVGYPNHTVPQMGSGNWTIRRMNDVLATFSSLVSLSIVKTVFPVIAMLELLTNLDHLENLSLDNVISPCENWGVRTSESLYTEEGHTKLPQSLKTVAILGEYKFSRWYRSVIPILILLSSPAIENLTLDPYALHSIFNVIADGIVTPSPITYSLPIHGTCDTIILIRLTPSLRTLIIRSFGRMEWGDDWHTPFRTSAYAKTLLKGLKETVVRVEVHGYVGGHNGGGNVTMRQMTEIVGPLHFDTAFLNRGHVVRSIIANSWVRNYDSFSRLMDFAVPSPTVETFHIPILHGNLPTFIKIVETFPNLRNLYMRLKSSYDYQKNLKKFGKDVLRRLPHLEVLHLHVEDLPQSTQVLDEAVDVWKTFAPNLKELRLDPWTVKRRVEDTQKWSTARWEGIDITIF</sequence>
<dbReference type="Proteomes" id="UP001465976">
    <property type="component" value="Unassembled WGS sequence"/>
</dbReference>
<organism evidence="1 2">
    <name type="scientific">Marasmius crinis-equi</name>
    <dbReference type="NCBI Taxonomy" id="585013"/>
    <lineage>
        <taxon>Eukaryota</taxon>
        <taxon>Fungi</taxon>
        <taxon>Dikarya</taxon>
        <taxon>Basidiomycota</taxon>
        <taxon>Agaricomycotina</taxon>
        <taxon>Agaricomycetes</taxon>
        <taxon>Agaricomycetidae</taxon>
        <taxon>Agaricales</taxon>
        <taxon>Marasmiineae</taxon>
        <taxon>Marasmiaceae</taxon>
        <taxon>Marasmius</taxon>
    </lineage>
</organism>
<proteinExistence type="predicted"/>
<keyword evidence="2" id="KW-1185">Reference proteome</keyword>
<dbReference type="EMBL" id="JBAHYK010000415">
    <property type="protein sequence ID" value="KAL0574250.1"/>
    <property type="molecule type" value="Genomic_DNA"/>
</dbReference>
<evidence type="ECO:0000313" key="1">
    <source>
        <dbReference type="EMBL" id="KAL0574250.1"/>
    </source>
</evidence>
<accession>A0ABR3FG09</accession>
<evidence type="ECO:0000313" key="2">
    <source>
        <dbReference type="Proteomes" id="UP001465976"/>
    </source>
</evidence>
<comment type="caution">
    <text evidence="1">The sequence shown here is derived from an EMBL/GenBank/DDBJ whole genome shotgun (WGS) entry which is preliminary data.</text>
</comment>
<gene>
    <name evidence="1" type="ORF">V5O48_007697</name>
</gene>
<protein>
    <submittedName>
        <fullName evidence="1">Uncharacterized protein</fullName>
    </submittedName>
</protein>
<reference evidence="1 2" key="1">
    <citation type="submission" date="2024-02" db="EMBL/GenBank/DDBJ databases">
        <title>A draft genome for the cacao thread blight pathogen Marasmius crinis-equi.</title>
        <authorList>
            <person name="Cohen S.P."/>
            <person name="Baruah I.K."/>
            <person name="Amoako-Attah I."/>
            <person name="Bukari Y."/>
            <person name="Meinhardt L.W."/>
            <person name="Bailey B.A."/>
        </authorList>
    </citation>
    <scope>NUCLEOTIDE SEQUENCE [LARGE SCALE GENOMIC DNA]</scope>
    <source>
        <strain evidence="1 2">GH-76</strain>
    </source>
</reference>
<name>A0ABR3FG09_9AGAR</name>